<gene>
    <name evidence="1" type="ORF">V0288_02190</name>
</gene>
<name>A0AAW9QQN9_9CHRO</name>
<accession>A0AAW9QQN9</accession>
<dbReference type="RefSeq" id="WP_332863363.1">
    <property type="nucleotide sequence ID" value="NZ_JBAFSM010000002.1"/>
</dbReference>
<dbReference type="EMBL" id="JBAFSM010000002">
    <property type="protein sequence ID" value="MEG3435916.1"/>
    <property type="molecule type" value="Genomic_DNA"/>
</dbReference>
<dbReference type="AlphaFoldDB" id="A0AAW9QQN9"/>
<protein>
    <submittedName>
        <fullName evidence="1">Uncharacterized protein</fullName>
    </submittedName>
</protein>
<evidence type="ECO:0000313" key="1">
    <source>
        <dbReference type="EMBL" id="MEG3435916.1"/>
    </source>
</evidence>
<comment type="caution">
    <text evidence="1">The sequence shown here is derived from an EMBL/GenBank/DDBJ whole genome shotgun (WGS) entry which is preliminary data.</text>
</comment>
<proteinExistence type="predicted"/>
<sequence>MANVTKTSNLPIADDHHVWEHLKHAIASSSGFQRWQEEQLENGQVRDDLEQKVCSYLRETLETLAY</sequence>
<dbReference type="Proteomes" id="UP001328733">
    <property type="component" value="Unassembled WGS sequence"/>
</dbReference>
<organism evidence="1 2">
    <name type="scientific">Pannus brasiliensis CCIBt3594</name>
    <dbReference type="NCBI Taxonomy" id="1427578"/>
    <lineage>
        <taxon>Bacteria</taxon>
        <taxon>Bacillati</taxon>
        <taxon>Cyanobacteriota</taxon>
        <taxon>Cyanophyceae</taxon>
        <taxon>Oscillatoriophycideae</taxon>
        <taxon>Chroococcales</taxon>
        <taxon>Microcystaceae</taxon>
        <taxon>Pannus</taxon>
    </lineage>
</organism>
<evidence type="ECO:0000313" key="2">
    <source>
        <dbReference type="Proteomes" id="UP001328733"/>
    </source>
</evidence>
<keyword evidence="2" id="KW-1185">Reference proteome</keyword>
<reference evidence="1 2" key="1">
    <citation type="submission" date="2024-01" db="EMBL/GenBank/DDBJ databases">
        <title>Genomic insights into the taxonomy and metabolism of the cyanobacterium Pannus brasiliensis CCIBt3594.</title>
        <authorList>
            <person name="Machado M."/>
            <person name="Botero N.B."/>
            <person name="Andreote A.P.D."/>
            <person name="Feitosa A.M.T."/>
            <person name="Popin R."/>
            <person name="Sivonen K."/>
            <person name="Fiore M.F."/>
        </authorList>
    </citation>
    <scope>NUCLEOTIDE SEQUENCE [LARGE SCALE GENOMIC DNA]</scope>
    <source>
        <strain evidence="1 2">CCIBt3594</strain>
    </source>
</reference>